<dbReference type="EMBL" id="JACNJN010000091">
    <property type="protein sequence ID" value="MBC8335096.1"/>
    <property type="molecule type" value="Genomic_DNA"/>
</dbReference>
<dbReference type="Proteomes" id="UP000614469">
    <property type="component" value="Unassembled WGS sequence"/>
</dbReference>
<organism evidence="1 2">
    <name type="scientific">Candidatus Desulfolinea nitratireducens</name>
    <dbReference type="NCBI Taxonomy" id="2841698"/>
    <lineage>
        <taxon>Bacteria</taxon>
        <taxon>Bacillati</taxon>
        <taxon>Chloroflexota</taxon>
        <taxon>Anaerolineae</taxon>
        <taxon>Anaerolineales</taxon>
        <taxon>Anaerolineales incertae sedis</taxon>
        <taxon>Candidatus Desulfolinea</taxon>
    </lineage>
</organism>
<gene>
    <name evidence="1" type="ORF">H8E29_07525</name>
</gene>
<dbReference type="PANTHER" id="PTHR43861">
    <property type="entry name" value="TRANS-ACONITATE 2-METHYLTRANSFERASE-RELATED"/>
    <property type="match status" value="1"/>
</dbReference>
<comment type="caution">
    <text evidence="1">The sequence shown here is derived from an EMBL/GenBank/DDBJ whole genome shotgun (WGS) entry which is preliminary data.</text>
</comment>
<dbReference type="GO" id="GO:0008168">
    <property type="term" value="F:methyltransferase activity"/>
    <property type="evidence" value="ECO:0007669"/>
    <property type="project" value="UniProtKB-KW"/>
</dbReference>
<accession>A0A8J6TEF0</accession>
<evidence type="ECO:0000313" key="1">
    <source>
        <dbReference type="EMBL" id="MBC8335096.1"/>
    </source>
</evidence>
<dbReference type="InterPro" id="IPR029063">
    <property type="entry name" value="SAM-dependent_MTases_sf"/>
</dbReference>
<dbReference type="SUPFAM" id="SSF53335">
    <property type="entry name" value="S-adenosyl-L-methionine-dependent methyltransferases"/>
    <property type="match status" value="1"/>
</dbReference>
<dbReference type="AlphaFoldDB" id="A0A8J6TEF0"/>
<dbReference type="PANTHER" id="PTHR43861:SF6">
    <property type="entry name" value="METHYLTRANSFERASE TYPE 11"/>
    <property type="match status" value="1"/>
</dbReference>
<sequence>MWKNFEFEEAYCPLCGPEAKQVLHYKFDPFQVVKCLNCDLAFLSPRFKEDDILKFYQGQDYYASSHARQGYDDYLDLREAWIKTFSRRLKIISTYKNKGRILDIGCGPGFFLEAATKMGYSDLWGIDPSDYIVDVARKKFGKNILQGTIESNELEPDSFDLLTAFDVFEHIYRPVDFVNRAHELLKDDGILAFTTPNPKSALARIFGRQWVSFKMPEHVFYWAPDTARKVLDEKFEILDIRRAGQFATGSFLFRRLFQINTETKGVIKKFLDLLKTINLYADNGSMTIIARKK</sequence>
<proteinExistence type="predicted"/>
<dbReference type="Gene3D" id="3.40.50.150">
    <property type="entry name" value="Vaccinia Virus protein VP39"/>
    <property type="match status" value="1"/>
</dbReference>
<reference evidence="1 2" key="1">
    <citation type="submission" date="2020-08" db="EMBL/GenBank/DDBJ databases">
        <title>Bridging the membrane lipid divide: bacteria of the FCB group superphylum have the potential to synthesize archaeal ether lipids.</title>
        <authorList>
            <person name="Villanueva L."/>
            <person name="Von Meijenfeldt F.A.B."/>
            <person name="Westbye A.B."/>
            <person name="Yadav S."/>
            <person name="Hopmans E.C."/>
            <person name="Dutilh B.E."/>
            <person name="Sinninghe Damste J.S."/>
        </authorList>
    </citation>
    <scope>NUCLEOTIDE SEQUENCE [LARGE SCALE GENOMIC DNA]</scope>
    <source>
        <strain evidence="1">NIOZ-UU36</strain>
    </source>
</reference>
<protein>
    <submittedName>
        <fullName evidence="1">Methyltransferase domain-containing protein</fullName>
    </submittedName>
</protein>
<dbReference type="GO" id="GO:0032259">
    <property type="term" value="P:methylation"/>
    <property type="evidence" value="ECO:0007669"/>
    <property type="project" value="UniProtKB-KW"/>
</dbReference>
<dbReference type="CDD" id="cd02440">
    <property type="entry name" value="AdoMet_MTases"/>
    <property type="match status" value="1"/>
</dbReference>
<evidence type="ECO:0000313" key="2">
    <source>
        <dbReference type="Proteomes" id="UP000614469"/>
    </source>
</evidence>
<keyword evidence="1" id="KW-0808">Transferase</keyword>
<keyword evidence="1" id="KW-0489">Methyltransferase</keyword>
<dbReference type="Pfam" id="PF13489">
    <property type="entry name" value="Methyltransf_23"/>
    <property type="match status" value="1"/>
</dbReference>
<name>A0A8J6TEF0_9CHLR</name>